<comment type="caution">
    <text evidence="10">The sequence shown here is derived from an EMBL/GenBank/DDBJ whole genome shotgun (WGS) entry which is preliminary data.</text>
</comment>
<dbReference type="InterPro" id="IPR036942">
    <property type="entry name" value="Beta-barrel_TonB_sf"/>
</dbReference>
<dbReference type="Gene3D" id="2.40.170.20">
    <property type="entry name" value="TonB-dependent receptor, beta-barrel domain"/>
    <property type="match status" value="1"/>
</dbReference>
<comment type="subcellular location">
    <subcellularLocation>
        <location evidence="1 8">Cell outer membrane</location>
        <topology evidence="1 8">Multi-pass membrane protein</topology>
    </subcellularLocation>
</comment>
<dbReference type="PROSITE" id="PS52016">
    <property type="entry name" value="TONB_DEPENDENT_REC_3"/>
    <property type="match status" value="1"/>
</dbReference>
<dbReference type="InterPro" id="IPR037066">
    <property type="entry name" value="Plug_dom_sf"/>
</dbReference>
<dbReference type="Pfam" id="PF13715">
    <property type="entry name" value="CarbopepD_reg_2"/>
    <property type="match status" value="1"/>
</dbReference>
<keyword evidence="7 8" id="KW-0998">Cell outer membrane</keyword>
<dbReference type="Gene3D" id="2.60.40.1120">
    <property type="entry name" value="Carboxypeptidase-like, regulatory domain"/>
    <property type="match status" value="1"/>
</dbReference>
<dbReference type="Pfam" id="PF07715">
    <property type="entry name" value="Plug"/>
    <property type="match status" value="1"/>
</dbReference>
<dbReference type="InterPro" id="IPR012910">
    <property type="entry name" value="Plug_dom"/>
</dbReference>
<dbReference type="InterPro" id="IPR008969">
    <property type="entry name" value="CarboxyPept-like_regulatory"/>
</dbReference>
<dbReference type="NCBIfam" id="TIGR04056">
    <property type="entry name" value="OMP_RagA_SusC"/>
    <property type="match status" value="1"/>
</dbReference>
<sequence>MRNSIGKCTGSFIKISSGIKEWMKKMLVGTFLFLSIGIMVNAETDFNVSVTDQENTVSISGNVKDENGEPIPGVSIIQKGSSNGTITDIDGNYTIKVNLGSTIVFSFIGMTSQEIVVSSPSPINVFLKSESIGLDDVVVVGYGTQKKATLTGSVETVKAEVFEDRAVTSPALALQGQTPGLVVTRSSSRPGKESIDFQIRGATSVNGGSPLIVIDGSPAINDDAFNSMNAEDIESITILKDGSAAIYGSRAANGVILVTTKKGKGETKVEINSQVMFNTLGIRPPTPTMEEYATVWLEAAEQDGAQANYWGWQTKENLLRMQTGEEGIYSTQYWGDIFLGDYPRFDEMYGSSLSQQQNVSLSGSSEKSSYRISGGYLENRGLLQTAYDGKAQYNLRMNYDYEVTKWLKLETGVSYFNTEVQNPSSGFDASSISNDPPFFPSKNPYGQWYANFGIAGNRNAVAATVDGGKETTKRDQLKLNFAATVNITKDLSLKGTASFDKDFYYNQNYKLTVPQYTWFGELAPESVNSTSSISEKTSTVFYKTYGGFANYNKKLGNHEISAMIGITAELNENKTLYGYRKGFEDLGVYDINMGSTEELVEATGGQGHWGLYGYVGRLNYNYMNKYLVEVNGRRDGSSKFAPGYKWSNFMGGSLGWVITEENFLKDNNFLSYLKLRASYGEMGNQVGISNYDYVSTMGYGTAIFGTTAAQQNSAWVSGITSNTRTWERVSNLTVGTDFQLMQGKVYGSFDYFIKKNDGMLISVNYPDVLGGSAPKSNSGSLETKGWEAALGYRNKIGGLEYNVSVNIGDTRNELIKMEGVSTYSAGKNSTVQGYALNSWFLYKTDGFFADEDEVTAYYEQAGNGGEIPNSSDANVRLRPGDTRKVDLDESKSITGTGNIDDKNGDVKYMGDAAAHYNFGVNIGLKYKNFDLTGFFQGVLDQKILRSGYLQYPFYTVWSNQPSAYIGKTWTEDNTSAKYPRMTYNTTRSKWNWANNDFMLQNNRYVRLKSLVVGYTFKDIKVDKYKIERLRIYFSGNDLFEFTSLKDGYDPEYGESTQNSYPFNRTYAIGVNLSF</sequence>
<gene>
    <name evidence="10" type="ORF">OM075_14380</name>
</gene>
<proteinExistence type="inferred from homology"/>
<accession>A0AAE3M6G6</accession>
<keyword evidence="10" id="KW-0675">Receptor</keyword>
<dbReference type="InterPro" id="IPR023997">
    <property type="entry name" value="TonB-dep_OMP_SusC/RagA_CS"/>
</dbReference>
<comment type="similarity">
    <text evidence="8">Belongs to the TonB-dependent receptor family.</text>
</comment>
<evidence type="ECO:0000313" key="11">
    <source>
        <dbReference type="Proteomes" id="UP001209229"/>
    </source>
</evidence>
<evidence type="ECO:0000256" key="8">
    <source>
        <dbReference type="PROSITE-ProRule" id="PRU01360"/>
    </source>
</evidence>
<dbReference type="Gene3D" id="2.170.130.10">
    <property type="entry name" value="TonB-dependent receptor, plug domain"/>
    <property type="match status" value="1"/>
</dbReference>
<dbReference type="GO" id="GO:0009279">
    <property type="term" value="C:cell outer membrane"/>
    <property type="evidence" value="ECO:0007669"/>
    <property type="project" value="UniProtKB-SubCell"/>
</dbReference>
<dbReference type="InterPro" id="IPR023996">
    <property type="entry name" value="TonB-dep_OMP_SusC/RagA"/>
</dbReference>
<evidence type="ECO:0000256" key="3">
    <source>
        <dbReference type="ARBA" id="ARBA00022452"/>
    </source>
</evidence>
<dbReference type="SUPFAM" id="SSF49464">
    <property type="entry name" value="Carboxypeptidase regulatory domain-like"/>
    <property type="match status" value="1"/>
</dbReference>
<evidence type="ECO:0000256" key="5">
    <source>
        <dbReference type="ARBA" id="ARBA00022729"/>
    </source>
</evidence>
<evidence type="ECO:0000256" key="7">
    <source>
        <dbReference type="ARBA" id="ARBA00023237"/>
    </source>
</evidence>
<evidence type="ECO:0000256" key="2">
    <source>
        <dbReference type="ARBA" id="ARBA00022448"/>
    </source>
</evidence>
<keyword evidence="4 8" id="KW-0812">Transmembrane</keyword>
<evidence type="ECO:0000256" key="6">
    <source>
        <dbReference type="ARBA" id="ARBA00023136"/>
    </source>
</evidence>
<keyword evidence="5" id="KW-0732">Signal</keyword>
<organism evidence="10 11">
    <name type="scientific">Plebeiibacterium sediminum</name>
    <dbReference type="NCBI Taxonomy" id="2992112"/>
    <lineage>
        <taxon>Bacteria</taxon>
        <taxon>Pseudomonadati</taxon>
        <taxon>Bacteroidota</taxon>
        <taxon>Bacteroidia</taxon>
        <taxon>Marinilabiliales</taxon>
        <taxon>Marinilabiliaceae</taxon>
        <taxon>Plebeiibacterium</taxon>
    </lineage>
</organism>
<keyword evidence="2 8" id="KW-0813">Transport</keyword>
<evidence type="ECO:0000256" key="4">
    <source>
        <dbReference type="ARBA" id="ARBA00022692"/>
    </source>
</evidence>
<dbReference type="InterPro" id="IPR039426">
    <property type="entry name" value="TonB-dep_rcpt-like"/>
</dbReference>
<evidence type="ECO:0000313" key="10">
    <source>
        <dbReference type="EMBL" id="MCW3787659.1"/>
    </source>
</evidence>
<name>A0AAE3M6G6_9BACT</name>
<dbReference type="SUPFAM" id="SSF56935">
    <property type="entry name" value="Porins"/>
    <property type="match status" value="1"/>
</dbReference>
<dbReference type="GO" id="GO:0044718">
    <property type="term" value="P:siderophore transmembrane transport"/>
    <property type="evidence" value="ECO:0007669"/>
    <property type="project" value="TreeGrafter"/>
</dbReference>
<keyword evidence="6 8" id="KW-0472">Membrane</keyword>
<evidence type="ECO:0000256" key="1">
    <source>
        <dbReference type="ARBA" id="ARBA00004571"/>
    </source>
</evidence>
<protein>
    <submittedName>
        <fullName evidence="10">TonB-dependent receptor</fullName>
    </submittedName>
</protein>
<dbReference type="PANTHER" id="PTHR30069:SF29">
    <property type="entry name" value="HEMOGLOBIN AND HEMOGLOBIN-HAPTOGLOBIN-BINDING PROTEIN 1-RELATED"/>
    <property type="match status" value="1"/>
</dbReference>
<dbReference type="NCBIfam" id="TIGR04057">
    <property type="entry name" value="SusC_RagA_signa"/>
    <property type="match status" value="1"/>
</dbReference>
<keyword evidence="11" id="KW-1185">Reference proteome</keyword>
<evidence type="ECO:0000259" key="9">
    <source>
        <dbReference type="Pfam" id="PF07715"/>
    </source>
</evidence>
<dbReference type="Proteomes" id="UP001209229">
    <property type="component" value="Unassembled WGS sequence"/>
</dbReference>
<dbReference type="AlphaFoldDB" id="A0AAE3M6G6"/>
<dbReference type="RefSeq" id="WP_301191224.1">
    <property type="nucleotide sequence ID" value="NZ_JAPDPJ010000034.1"/>
</dbReference>
<feature type="domain" description="TonB-dependent receptor plug" evidence="9">
    <location>
        <begin position="147"/>
        <end position="255"/>
    </location>
</feature>
<dbReference type="GO" id="GO:0015344">
    <property type="term" value="F:siderophore uptake transmembrane transporter activity"/>
    <property type="evidence" value="ECO:0007669"/>
    <property type="project" value="TreeGrafter"/>
</dbReference>
<dbReference type="FunFam" id="2.60.40.1120:FF:000003">
    <property type="entry name" value="Outer membrane protein Omp121"/>
    <property type="match status" value="1"/>
</dbReference>
<reference evidence="10" key="1">
    <citation type="submission" date="2022-10" db="EMBL/GenBank/DDBJ databases">
        <authorList>
            <person name="Yu W.X."/>
        </authorList>
    </citation>
    <scope>NUCLEOTIDE SEQUENCE</scope>
    <source>
        <strain evidence="10">AAT</strain>
    </source>
</reference>
<dbReference type="PANTHER" id="PTHR30069">
    <property type="entry name" value="TONB-DEPENDENT OUTER MEMBRANE RECEPTOR"/>
    <property type="match status" value="1"/>
</dbReference>
<keyword evidence="3 8" id="KW-1134">Transmembrane beta strand</keyword>
<dbReference type="EMBL" id="JAPDPJ010000034">
    <property type="protein sequence ID" value="MCW3787659.1"/>
    <property type="molecule type" value="Genomic_DNA"/>
</dbReference>